<keyword evidence="4" id="KW-1185">Reference proteome</keyword>
<name>A0AAW9RUI8_9HYPH</name>
<evidence type="ECO:0000313" key="4">
    <source>
        <dbReference type="Proteomes" id="UP001378188"/>
    </source>
</evidence>
<keyword evidence="2" id="KW-0732">Signal</keyword>
<evidence type="ECO:0000256" key="2">
    <source>
        <dbReference type="SAM" id="SignalP"/>
    </source>
</evidence>
<feature type="signal peptide" evidence="2">
    <location>
        <begin position="1"/>
        <end position="25"/>
    </location>
</feature>
<protein>
    <submittedName>
        <fullName evidence="3">Uncharacterized protein</fullName>
    </submittedName>
</protein>
<dbReference type="EMBL" id="JAZHOF010000003">
    <property type="protein sequence ID" value="MEJ8571728.1"/>
    <property type="molecule type" value="Genomic_DNA"/>
</dbReference>
<evidence type="ECO:0000313" key="3">
    <source>
        <dbReference type="EMBL" id="MEJ8571728.1"/>
    </source>
</evidence>
<dbReference type="AlphaFoldDB" id="A0AAW9RUI8"/>
<feature type="region of interest" description="Disordered" evidence="1">
    <location>
        <begin position="666"/>
        <end position="698"/>
    </location>
</feature>
<gene>
    <name evidence="3" type="ORF">V3328_09610</name>
</gene>
<reference evidence="3 4" key="1">
    <citation type="submission" date="2024-02" db="EMBL/GenBank/DDBJ databases">
        <title>Genome analysis and characterization of Microbaculum marinisediminis sp. nov., isolated from marine sediment.</title>
        <authorList>
            <person name="Du Z.-J."/>
            <person name="Ye Y.-Q."/>
            <person name="Zhang Z.-R."/>
            <person name="Yuan S.-M."/>
            <person name="Zhang X.-Y."/>
        </authorList>
    </citation>
    <scope>NUCLEOTIDE SEQUENCE [LARGE SCALE GENOMIC DNA]</scope>
    <source>
        <strain evidence="3 4">SDUM1044001</strain>
    </source>
</reference>
<organism evidence="3 4">
    <name type="scientific">Microbaculum marinum</name>
    <dbReference type="NCBI Taxonomy" id="1764581"/>
    <lineage>
        <taxon>Bacteria</taxon>
        <taxon>Pseudomonadati</taxon>
        <taxon>Pseudomonadota</taxon>
        <taxon>Alphaproteobacteria</taxon>
        <taxon>Hyphomicrobiales</taxon>
        <taxon>Tepidamorphaceae</taxon>
        <taxon>Microbaculum</taxon>
    </lineage>
</organism>
<evidence type="ECO:0000256" key="1">
    <source>
        <dbReference type="SAM" id="MobiDB-lite"/>
    </source>
</evidence>
<proteinExistence type="predicted"/>
<feature type="chain" id="PRO_5043376195" evidence="2">
    <location>
        <begin position="26"/>
        <end position="698"/>
    </location>
</feature>
<accession>A0AAW9RUI8</accession>
<dbReference type="RefSeq" id="WP_340329420.1">
    <property type="nucleotide sequence ID" value="NZ_JAZHOF010000003.1"/>
</dbReference>
<sequence length="698" mass="76738">MIPKLKRRMLWLGLFALAAAGGLSANPGAASAEAGICADDGGTLPRDCTKEVRIYNNTARQIWVVFQGSIQLTDALSCPRGSAKGGGDVWLQVALGRDDDCMAVKSDYYVFINPAGGIRSGEFATINVPWWSKLHHSETDRYVDWWRGARVILFDDRSAMKEVFVELKKSDTVRFAGGSPKPNCKNQMAGNACNHLKIYEVPPGKGISPHLPFQLNEFTFADICKVNPDGTFLQVCEEANPGGFIDFNQNYNVSNVDQVYLPLAMEPVRNPPDVGYMGTTMSVKRFRKQLTAFTNADDRPSNPDWPVYNNPDDMFPKAGIRVPSAQSVMAFYMDPWLFPDGESPGLIPAEPPKMVHHMMNQWEDCTGTVTSCAEDQAANYKAVNAVFLKNYKRYVDTCPADRIPDYLKPVSNNPPMPKLSTYLTFIYGWVPFNVACPNDELPVADDPPPGSRSVLDYFAMQYNFEELGGRERQWFNPYTQLIHDDYPSGGLNASAYAFSIDDHASFLSNSGGSLRGGLIFAVGGKKGLRNGKRHAPPVPAVYKWYNYSIGLGAPSGDGPFWKKYGICSTNADTKFPTEIRDGFVLGVDPAVDGIGKDNRCPITLLDTAGRKYRIVVKKAQAPGIQLPQKAIWPAFEPTAGAFFDPAVVACPDKAGLVDPDRWCEQANQVSRPSEDPNQPGFYTIGAPPPLDNADAGIR</sequence>
<comment type="caution">
    <text evidence="3">The sequence shown here is derived from an EMBL/GenBank/DDBJ whole genome shotgun (WGS) entry which is preliminary data.</text>
</comment>
<dbReference type="Proteomes" id="UP001378188">
    <property type="component" value="Unassembled WGS sequence"/>
</dbReference>